<feature type="domain" description="Glycosyltransferase 2-like" evidence="5">
    <location>
        <begin position="11"/>
        <end position="178"/>
    </location>
</feature>
<sequence>MNKLYKARTVILIPHYNNLKGLEKSIESVNHSQAIDILIIDDGSTSSQVPDLLKLQKISTKNSKIILFLSKKNEGISSALNRGLDIILELNQYEFIARLDCGDTCVVNRFFLQEKYFDKNDTTMLVGSWAKWIDQASNNEVFKFKPAVDHKKIMKMMSVRCNFIHPTVMFRTSVVKELGKYPDQYTDAEDYAYFFNISKNYKTANIPKYLTNVDYNIEGISVKNRKSQNRSKIKVINAYGKKDIYQLYGFLYNFLLLVAPAKLVFLLKKKVFS</sequence>
<dbReference type="InterPro" id="IPR029044">
    <property type="entry name" value="Nucleotide-diphossugar_trans"/>
</dbReference>
<reference evidence="6 7" key="1">
    <citation type="submission" date="2019-02" db="EMBL/GenBank/DDBJ databases">
        <title>Genome sequence of the sea-ice species Brumimicrobium glaciale.</title>
        <authorList>
            <person name="Bowman J.P."/>
        </authorList>
    </citation>
    <scope>NUCLEOTIDE SEQUENCE [LARGE SCALE GENOMIC DNA]</scope>
    <source>
        <strain evidence="6 7">IC156</strain>
    </source>
</reference>
<feature type="transmembrane region" description="Helical" evidence="4">
    <location>
        <begin position="247"/>
        <end position="267"/>
    </location>
</feature>
<accession>A0A4Q4KPS2</accession>
<evidence type="ECO:0000256" key="2">
    <source>
        <dbReference type="ARBA" id="ARBA00022676"/>
    </source>
</evidence>
<dbReference type="PANTHER" id="PTHR43685">
    <property type="entry name" value="GLYCOSYLTRANSFERASE"/>
    <property type="match status" value="1"/>
</dbReference>
<proteinExistence type="inferred from homology"/>
<keyword evidence="3 6" id="KW-0808">Transferase</keyword>
<comment type="similarity">
    <text evidence="1">Belongs to the glycosyltransferase 2 family.</text>
</comment>
<gene>
    <name evidence="6" type="ORF">ERX46_08570</name>
</gene>
<dbReference type="SUPFAM" id="SSF53448">
    <property type="entry name" value="Nucleotide-diphospho-sugar transferases"/>
    <property type="match status" value="1"/>
</dbReference>
<keyword evidence="4" id="KW-0812">Transmembrane</keyword>
<evidence type="ECO:0000259" key="5">
    <source>
        <dbReference type="Pfam" id="PF00535"/>
    </source>
</evidence>
<name>A0A4Q4KPS2_9FLAO</name>
<dbReference type="InterPro" id="IPR001173">
    <property type="entry name" value="Glyco_trans_2-like"/>
</dbReference>
<dbReference type="OrthoDB" id="9815829at2"/>
<protein>
    <submittedName>
        <fullName evidence="6">Glycosyltransferase</fullName>
    </submittedName>
</protein>
<dbReference type="InterPro" id="IPR050834">
    <property type="entry name" value="Glycosyltransf_2"/>
</dbReference>
<keyword evidence="2" id="KW-0328">Glycosyltransferase</keyword>
<keyword evidence="4" id="KW-1133">Transmembrane helix</keyword>
<dbReference type="Pfam" id="PF00535">
    <property type="entry name" value="Glycos_transf_2"/>
    <property type="match status" value="1"/>
</dbReference>
<evidence type="ECO:0000313" key="7">
    <source>
        <dbReference type="Proteomes" id="UP000293952"/>
    </source>
</evidence>
<dbReference type="RefSeq" id="WP_130093450.1">
    <property type="nucleotide sequence ID" value="NZ_SETE01000003.1"/>
</dbReference>
<comment type="caution">
    <text evidence="6">The sequence shown here is derived from an EMBL/GenBank/DDBJ whole genome shotgun (WGS) entry which is preliminary data.</text>
</comment>
<evidence type="ECO:0000256" key="1">
    <source>
        <dbReference type="ARBA" id="ARBA00006739"/>
    </source>
</evidence>
<dbReference type="Proteomes" id="UP000293952">
    <property type="component" value="Unassembled WGS sequence"/>
</dbReference>
<dbReference type="GO" id="GO:0016757">
    <property type="term" value="F:glycosyltransferase activity"/>
    <property type="evidence" value="ECO:0007669"/>
    <property type="project" value="UniProtKB-KW"/>
</dbReference>
<organism evidence="6 7">
    <name type="scientific">Brumimicrobium glaciale</name>
    <dbReference type="NCBI Taxonomy" id="200475"/>
    <lineage>
        <taxon>Bacteria</taxon>
        <taxon>Pseudomonadati</taxon>
        <taxon>Bacteroidota</taxon>
        <taxon>Flavobacteriia</taxon>
        <taxon>Flavobacteriales</taxon>
        <taxon>Crocinitomicaceae</taxon>
        <taxon>Brumimicrobium</taxon>
    </lineage>
</organism>
<evidence type="ECO:0000256" key="4">
    <source>
        <dbReference type="SAM" id="Phobius"/>
    </source>
</evidence>
<keyword evidence="7" id="KW-1185">Reference proteome</keyword>
<evidence type="ECO:0000256" key="3">
    <source>
        <dbReference type="ARBA" id="ARBA00022679"/>
    </source>
</evidence>
<dbReference type="PANTHER" id="PTHR43685:SF5">
    <property type="entry name" value="GLYCOSYLTRANSFERASE EPSE-RELATED"/>
    <property type="match status" value="1"/>
</dbReference>
<keyword evidence="4" id="KW-0472">Membrane</keyword>
<dbReference type="EMBL" id="SETE01000003">
    <property type="protein sequence ID" value="RYM34009.1"/>
    <property type="molecule type" value="Genomic_DNA"/>
</dbReference>
<evidence type="ECO:0000313" key="6">
    <source>
        <dbReference type="EMBL" id="RYM34009.1"/>
    </source>
</evidence>
<dbReference type="AlphaFoldDB" id="A0A4Q4KPS2"/>
<dbReference type="Gene3D" id="3.90.550.10">
    <property type="entry name" value="Spore Coat Polysaccharide Biosynthesis Protein SpsA, Chain A"/>
    <property type="match status" value="1"/>
</dbReference>